<feature type="signal peptide" evidence="7">
    <location>
        <begin position="1"/>
        <end position="23"/>
    </location>
</feature>
<dbReference type="EMBL" id="NTKD01000009">
    <property type="protein sequence ID" value="PDH40700.1"/>
    <property type="molecule type" value="Genomic_DNA"/>
</dbReference>
<keyword evidence="4" id="KW-0574">Periplasm</keyword>
<protein>
    <recommendedName>
        <fullName evidence="8">CusB-like beta-barrel domain-containing protein</fullName>
    </recommendedName>
</protein>
<dbReference type="InterPro" id="IPR050465">
    <property type="entry name" value="UPF0194_transport"/>
</dbReference>
<keyword evidence="3 7" id="KW-0732">Signal</keyword>
<accession>A0A2A5WVV5</accession>
<evidence type="ECO:0000256" key="1">
    <source>
        <dbReference type="ARBA" id="ARBA00004418"/>
    </source>
</evidence>
<feature type="coiled-coil region" evidence="6">
    <location>
        <begin position="85"/>
        <end position="112"/>
    </location>
</feature>
<feature type="domain" description="CusB-like beta-barrel" evidence="8">
    <location>
        <begin position="250"/>
        <end position="298"/>
    </location>
</feature>
<dbReference type="GO" id="GO:0042597">
    <property type="term" value="C:periplasmic space"/>
    <property type="evidence" value="ECO:0007669"/>
    <property type="project" value="UniProtKB-SubCell"/>
</dbReference>
<organism evidence="9 10">
    <name type="scientific">OM182 bacterium MED-G24</name>
    <dbReference type="NCBI Taxonomy" id="1986255"/>
    <lineage>
        <taxon>Bacteria</taxon>
        <taxon>Pseudomonadati</taxon>
        <taxon>Pseudomonadota</taxon>
        <taxon>Gammaproteobacteria</taxon>
        <taxon>OMG group</taxon>
        <taxon>OM182 clade</taxon>
    </lineage>
</organism>
<dbReference type="Gene3D" id="1.10.287.470">
    <property type="entry name" value="Helix hairpin bin"/>
    <property type="match status" value="1"/>
</dbReference>
<comment type="similarity">
    <text evidence="2">Belongs to the UPF0194 family.</text>
</comment>
<dbReference type="Gene3D" id="2.40.30.170">
    <property type="match status" value="1"/>
</dbReference>
<evidence type="ECO:0000313" key="9">
    <source>
        <dbReference type="EMBL" id="PDH40700.1"/>
    </source>
</evidence>
<sequence length="386" mass="42176">MRGLGLAYITALGCLATHSLAFANETVTLSLQDRLVTVETSGIVISRNELRFGPPPGHNWQTSITQLASEGERVSKGAVLARFDASNTDDRLRRYQGDLAAAEGEIKSMFKNQAREVEEEKLRQASKKSRAGKAARKADQPAGLVPGIDYKKLVEERRIAEILWHREQARSSLTHQLREARVSEKQARIKQLRARLDAANSQFSGATIIAPRDGLVIIGVDQQGRKLDVNTTVHPGLVVVKLVDDAALAIDVEIPEHQAALIQQGQPARIILDAQGGTEVDARVTDVANTVRRQSRGSLAMIRDTQLTPAPGHEHLFRIGMSVRVSIEVEIQKGVIAIPVTSVRYRTGSPGVLMASGEYRPVVLGRRSEGHFIVVSGLIQGDEIRL</sequence>
<proteinExistence type="inferred from homology"/>
<evidence type="ECO:0000256" key="3">
    <source>
        <dbReference type="ARBA" id="ARBA00022729"/>
    </source>
</evidence>
<comment type="caution">
    <text evidence="9">The sequence shown here is derived from an EMBL/GenBank/DDBJ whole genome shotgun (WGS) entry which is preliminary data.</text>
</comment>
<dbReference type="InterPro" id="IPR058792">
    <property type="entry name" value="Beta-barrel_RND_2"/>
</dbReference>
<evidence type="ECO:0000259" key="8">
    <source>
        <dbReference type="Pfam" id="PF25954"/>
    </source>
</evidence>
<evidence type="ECO:0000313" key="10">
    <source>
        <dbReference type="Proteomes" id="UP000219327"/>
    </source>
</evidence>
<dbReference type="Pfam" id="PF25954">
    <property type="entry name" value="Beta-barrel_RND_2"/>
    <property type="match status" value="1"/>
</dbReference>
<evidence type="ECO:0000256" key="6">
    <source>
        <dbReference type="SAM" id="Coils"/>
    </source>
</evidence>
<dbReference type="Proteomes" id="UP000219327">
    <property type="component" value="Unassembled WGS sequence"/>
</dbReference>
<dbReference type="Gene3D" id="2.40.50.100">
    <property type="match status" value="1"/>
</dbReference>
<dbReference type="Gene3D" id="2.40.420.20">
    <property type="match status" value="1"/>
</dbReference>
<name>A0A2A5WVV5_9GAMM</name>
<keyword evidence="5 6" id="KW-0175">Coiled coil</keyword>
<feature type="chain" id="PRO_5013173316" description="CusB-like beta-barrel domain-containing protein" evidence="7">
    <location>
        <begin position="24"/>
        <end position="386"/>
    </location>
</feature>
<evidence type="ECO:0000256" key="2">
    <source>
        <dbReference type="ARBA" id="ARBA00010602"/>
    </source>
</evidence>
<dbReference type="PANTHER" id="PTHR32347:SF29">
    <property type="entry name" value="UPF0194 MEMBRANE PROTEIN YBHG"/>
    <property type="match status" value="1"/>
</dbReference>
<dbReference type="AlphaFoldDB" id="A0A2A5WVV5"/>
<evidence type="ECO:0000256" key="5">
    <source>
        <dbReference type="ARBA" id="ARBA00023054"/>
    </source>
</evidence>
<gene>
    <name evidence="9" type="ORF">CNE99_02970</name>
</gene>
<reference evidence="9 10" key="1">
    <citation type="submission" date="2017-08" db="EMBL/GenBank/DDBJ databases">
        <title>Fine stratification of microbial communities through a metagenomic profile of the photic zone.</title>
        <authorList>
            <person name="Haro-Moreno J.M."/>
            <person name="Lopez-Perez M."/>
            <person name="De La Torre J."/>
            <person name="Picazo A."/>
            <person name="Camacho A."/>
            <person name="Rodriguez-Valera F."/>
        </authorList>
    </citation>
    <scope>NUCLEOTIDE SEQUENCE [LARGE SCALE GENOMIC DNA]</scope>
    <source>
        <strain evidence="9">MED-G24</strain>
    </source>
</reference>
<evidence type="ECO:0000256" key="4">
    <source>
        <dbReference type="ARBA" id="ARBA00022764"/>
    </source>
</evidence>
<dbReference type="PANTHER" id="PTHR32347">
    <property type="entry name" value="EFFLUX SYSTEM COMPONENT YKNX-RELATED"/>
    <property type="match status" value="1"/>
</dbReference>
<evidence type="ECO:0000256" key="7">
    <source>
        <dbReference type="SAM" id="SignalP"/>
    </source>
</evidence>
<comment type="subcellular location">
    <subcellularLocation>
        <location evidence="1">Periplasm</location>
    </subcellularLocation>
</comment>